<dbReference type="Proteomes" id="UP000309872">
    <property type="component" value="Unassembled WGS sequence"/>
</dbReference>
<evidence type="ECO:0000259" key="7">
    <source>
        <dbReference type="Pfam" id="PF14322"/>
    </source>
</evidence>
<comment type="caution">
    <text evidence="8">The sequence shown here is derived from an EMBL/GenBank/DDBJ whole genome shotgun (WGS) entry which is preliminary data.</text>
</comment>
<dbReference type="EMBL" id="SUKA01000001">
    <property type="protein sequence ID" value="TJY67698.1"/>
    <property type="molecule type" value="Genomic_DNA"/>
</dbReference>
<dbReference type="RefSeq" id="WP_136818565.1">
    <property type="nucleotide sequence ID" value="NZ_BMJX01000001.1"/>
</dbReference>
<evidence type="ECO:0000313" key="9">
    <source>
        <dbReference type="Proteomes" id="UP000309872"/>
    </source>
</evidence>
<keyword evidence="3" id="KW-0732">Signal</keyword>
<comment type="similarity">
    <text evidence="2">Belongs to the SusD family.</text>
</comment>
<evidence type="ECO:0000256" key="5">
    <source>
        <dbReference type="ARBA" id="ARBA00023237"/>
    </source>
</evidence>
<organism evidence="8 9">
    <name type="scientific">Sphingobacterium alkalisoli</name>
    <dbReference type="NCBI Taxonomy" id="1874115"/>
    <lineage>
        <taxon>Bacteria</taxon>
        <taxon>Pseudomonadati</taxon>
        <taxon>Bacteroidota</taxon>
        <taxon>Sphingobacteriia</taxon>
        <taxon>Sphingobacteriales</taxon>
        <taxon>Sphingobacteriaceae</taxon>
        <taxon>Sphingobacterium</taxon>
    </lineage>
</organism>
<dbReference type="InterPro" id="IPR033985">
    <property type="entry name" value="SusD-like_N"/>
</dbReference>
<gene>
    <name evidence="8" type="ORF">FAZ19_00075</name>
</gene>
<dbReference type="OrthoDB" id="653598at2"/>
<keyword evidence="9" id="KW-1185">Reference proteome</keyword>
<feature type="domain" description="RagB/SusD" evidence="6">
    <location>
        <begin position="344"/>
        <end position="416"/>
    </location>
</feature>
<evidence type="ECO:0000256" key="3">
    <source>
        <dbReference type="ARBA" id="ARBA00022729"/>
    </source>
</evidence>
<dbReference type="InterPro" id="IPR012944">
    <property type="entry name" value="SusD_RagB_dom"/>
</dbReference>
<dbReference type="AlphaFoldDB" id="A0A4U0H7L5"/>
<dbReference type="Pfam" id="PF14322">
    <property type="entry name" value="SusD-like_3"/>
    <property type="match status" value="1"/>
</dbReference>
<reference evidence="8 9" key="1">
    <citation type="submission" date="2019-04" db="EMBL/GenBank/DDBJ databases">
        <title>Sphingobacterium olei sp. nov., isolated from oil-contaminated soil.</title>
        <authorList>
            <person name="Liu B."/>
        </authorList>
    </citation>
    <scope>NUCLEOTIDE SEQUENCE [LARGE SCALE GENOMIC DNA]</scope>
    <source>
        <strain evidence="8 9">Y3L14</strain>
    </source>
</reference>
<evidence type="ECO:0000256" key="4">
    <source>
        <dbReference type="ARBA" id="ARBA00023136"/>
    </source>
</evidence>
<dbReference type="PROSITE" id="PS51257">
    <property type="entry name" value="PROKAR_LIPOPROTEIN"/>
    <property type="match status" value="1"/>
</dbReference>
<feature type="domain" description="SusD-like N-terminal" evidence="7">
    <location>
        <begin position="20"/>
        <end position="225"/>
    </location>
</feature>
<dbReference type="Pfam" id="PF07980">
    <property type="entry name" value="SusD_RagB"/>
    <property type="match status" value="1"/>
</dbReference>
<keyword evidence="4" id="KW-0472">Membrane</keyword>
<evidence type="ECO:0000313" key="8">
    <source>
        <dbReference type="EMBL" id="TJY67698.1"/>
    </source>
</evidence>
<comment type="subcellular location">
    <subcellularLocation>
        <location evidence="1">Cell outer membrane</location>
    </subcellularLocation>
</comment>
<evidence type="ECO:0000256" key="2">
    <source>
        <dbReference type="ARBA" id="ARBA00006275"/>
    </source>
</evidence>
<name>A0A4U0H7L5_9SPHI</name>
<dbReference type="GO" id="GO:0009279">
    <property type="term" value="C:cell outer membrane"/>
    <property type="evidence" value="ECO:0007669"/>
    <property type="project" value="UniProtKB-SubCell"/>
</dbReference>
<keyword evidence="5" id="KW-0998">Cell outer membrane</keyword>
<dbReference type="Gene3D" id="1.25.40.390">
    <property type="match status" value="1"/>
</dbReference>
<accession>A0A4U0H7L5</accession>
<protein>
    <submittedName>
        <fullName evidence="8">RagB/SusD family nutrient uptake outer membrane protein</fullName>
    </submittedName>
</protein>
<dbReference type="SUPFAM" id="SSF48452">
    <property type="entry name" value="TPR-like"/>
    <property type="match status" value="1"/>
</dbReference>
<sequence length="455" mass="51842">MKKIVTAISILLLFGACEREFLAVKPSSNIIRPQTLEDLERLLDYDLVINVNGALQRLASDEYYIPTPQIWQGLFSSTQRNAYLWNADLYEGETNIKDWDNLYTAIFYANSVLEELDRIGGTDQTRINDIRGRALFVRAYSLFDLLNTFAPFYDVTTAATDLGVPIRLSADINQVEKRATVQACYDRILTDLNDAVNLLVTERPAQIRTRQSKTAAYAMLAKVYLYMADFAKAAASADACLRLYPVITDFNTVALDTDQPFQWNNDDVIYYTTQVLDYTTTSGVGTLTGNYIGMDTVLLDLYDATDLRPQVFFNKNAQGRYYRKMMFGSTGVNLYPFTGLASDEIYLIKAESLARTGNLSDATETLLQLLRKRFPAGYDFGIDDLTKNALIERILLERRKELVWRSTRWSDLKRLYKLGVDTTLTRKLGDDVYLLPMNDARIVFPIPDNEMIHLH</sequence>
<evidence type="ECO:0000256" key="1">
    <source>
        <dbReference type="ARBA" id="ARBA00004442"/>
    </source>
</evidence>
<evidence type="ECO:0000259" key="6">
    <source>
        <dbReference type="Pfam" id="PF07980"/>
    </source>
</evidence>
<dbReference type="InterPro" id="IPR011990">
    <property type="entry name" value="TPR-like_helical_dom_sf"/>
</dbReference>
<proteinExistence type="inferred from homology"/>